<dbReference type="RefSeq" id="WP_149356876.1">
    <property type="nucleotide sequence ID" value="NZ_BKBW01000013.1"/>
</dbReference>
<sequence length="207" mass="22979">MYIQPLFAISEVSELQQVMKSYPLATLIAEGAGEVEINLLPLLLVKAGSLGRLTGHVSKSHSLYSKGRSIKTVTAIFQSPNAYISPKWYVNGQRSGRNAPSWNYMAVQAQGRIRFIDDALWMREHLDALTLSQEELREEPWSPTQADPEFLGSVAARLIGFEVDIENLCGKRFLSQQRTAADRDNLIQHLAQDRGPGAAAVSRLIKS</sequence>
<dbReference type="InterPro" id="IPR012349">
    <property type="entry name" value="Split_barrel_FMN-bd"/>
</dbReference>
<dbReference type="PIRSF" id="PIRSF010372">
    <property type="entry name" value="PaiB"/>
    <property type="match status" value="1"/>
</dbReference>
<name>A0A5A7MID2_COMTE</name>
<evidence type="ECO:0000313" key="2">
    <source>
        <dbReference type="Proteomes" id="UP000323105"/>
    </source>
</evidence>
<dbReference type="InterPro" id="IPR007396">
    <property type="entry name" value="TR_PAI2-type"/>
</dbReference>
<reference evidence="1 2" key="1">
    <citation type="journal article" date="2019" name="Microbiol. Resour. Announc.">
        <title>Draft Genome Sequence of Comamonas testosteroni TA441, a Bacterium That Has a Cryptic Phenol Degradation Gene Cluster.</title>
        <authorList>
            <person name="Arai H."/>
            <person name="Ishii M."/>
        </authorList>
    </citation>
    <scope>NUCLEOTIDE SEQUENCE [LARGE SCALE GENOMIC DNA]</scope>
    <source>
        <strain evidence="1 2">TA441</strain>
    </source>
</reference>
<dbReference type="EMBL" id="BKBW01000013">
    <property type="protein sequence ID" value="GEQ77463.1"/>
    <property type="molecule type" value="Genomic_DNA"/>
</dbReference>
<proteinExistence type="predicted"/>
<evidence type="ECO:0000313" key="1">
    <source>
        <dbReference type="EMBL" id="GEQ77463.1"/>
    </source>
</evidence>
<dbReference type="AlphaFoldDB" id="A0A5A7MID2"/>
<organism evidence="1 2">
    <name type="scientific">Comamonas testosteroni</name>
    <name type="common">Pseudomonas testosteroni</name>
    <dbReference type="NCBI Taxonomy" id="285"/>
    <lineage>
        <taxon>Bacteria</taxon>
        <taxon>Pseudomonadati</taxon>
        <taxon>Pseudomonadota</taxon>
        <taxon>Betaproteobacteria</taxon>
        <taxon>Burkholderiales</taxon>
        <taxon>Comamonadaceae</taxon>
        <taxon>Comamonas</taxon>
    </lineage>
</organism>
<dbReference type="PANTHER" id="PTHR35802">
    <property type="entry name" value="PROTEASE SYNTHASE AND SPORULATION PROTEIN PAI 2"/>
    <property type="match status" value="1"/>
</dbReference>
<dbReference type="Pfam" id="PF04299">
    <property type="entry name" value="FMN_bind_2"/>
    <property type="match status" value="1"/>
</dbReference>
<dbReference type="Proteomes" id="UP000323105">
    <property type="component" value="Unassembled WGS sequence"/>
</dbReference>
<dbReference type="PANTHER" id="PTHR35802:SF1">
    <property type="entry name" value="PROTEASE SYNTHASE AND SPORULATION PROTEIN PAI 2"/>
    <property type="match status" value="1"/>
</dbReference>
<dbReference type="Gene3D" id="2.30.110.10">
    <property type="entry name" value="Electron Transport, Fmn-binding Protein, Chain A"/>
    <property type="match status" value="1"/>
</dbReference>
<gene>
    <name evidence="1" type="ORF">CTTA_4468</name>
</gene>
<accession>A0A5A7MID2</accession>
<dbReference type="SUPFAM" id="SSF50475">
    <property type="entry name" value="FMN-binding split barrel"/>
    <property type="match status" value="1"/>
</dbReference>
<protein>
    <submittedName>
        <fullName evidence="1">Transcriptional regulator</fullName>
    </submittedName>
</protein>
<comment type="caution">
    <text evidence="1">The sequence shown here is derived from an EMBL/GenBank/DDBJ whole genome shotgun (WGS) entry which is preliminary data.</text>
</comment>